<dbReference type="Proteomes" id="UP000192917">
    <property type="component" value="Unassembled WGS sequence"/>
</dbReference>
<dbReference type="InterPro" id="IPR011146">
    <property type="entry name" value="HIT-like"/>
</dbReference>
<dbReference type="GO" id="GO:0016787">
    <property type="term" value="F:hydrolase activity"/>
    <property type="evidence" value="ECO:0007669"/>
    <property type="project" value="UniProtKB-KW"/>
</dbReference>
<evidence type="ECO:0000313" key="4">
    <source>
        <dbReference type="Proteomes" id="UP000192917"/>
    </source>
</evidence>
<comment type="caution">
    <text evidence="1">Lacks conserved residue(s) required for the propagation of feature annotation.</text>
</comment>
<keyword evidence="3" id="KW-0378">Hydrolase</keyword>
<dbReference type="Pfam" id="PF01230">
    <property type="entry name" value="HIT"/>
    <property type="match status" value="1"/>
</dbReference>
<proteinExistence type="predicted"/>
<protein>
    <submittedName>
        <fullName evidence="3">Diadenosine tetraphosphate (Ap4A) hydrolase</fullName>
    </submittedName>
</protein>
<reference evidence="3 4" key="1">
    <citation type="submission" date="2017-04" db="EMBL/GenBank/DDBJ databases">
        <authorList>
            <person name="Afonso C.L."/>
            <person name="Miller P.J."/>
            <person name="Scott M.A."/>
            <person name="Spackman E."/>
            <person name="Goraichik I."/>
            <person name="Dimitrov K.M."/>
            <person name="Suarez D.L."/>
            <person name="Swayne D.E."/>
        </authorList>
    </citation>
    <scope>NUCLEOTIDE SEQUENCE [LARGE SCALE GENOMIC DNA]</scope>
    <source>
        <strain evidence="3 4">USBA 355</strain>
    </source>
</reference>
<accession>A0A1Y6C9X0</accession>
<keyword evidence="4" id="KW-1185">Reference proteome</keyword>
<dbReference type="STRING" id="560819.SAMN05428998_11944"/>
<dbReference type="Gene3D" id="3.30.428.10">
    <property type="entry name" value="HIT-like"/>
    <property type="match status" value="1"/>
</dbReference>
<dbReference type="EMBL" id="FWZX01000019">
    <property type="protein sequence ID" value="SMF53611.1"/>
    <property type="molecule type" value="Genomic_DNA"/>
</dbReference>
<feature type="domain" description="HIT" evidence="2">
    <location>
        <begin position="37"/>
        <end position="106"/>
    </location>
</feature>
<dbReference type="PROSITE" id="PS51084">
    <property type="entry name" value="HIT_2"/>
    <property type="match status" value="1"/>
</dbReference>
<name>A0A1Y6C9X0_9PROT</name>
<dbReference type="InterPro" id="IPR036265">
    <property type="entry name" value="HIT-like_sf"/>
</dbReference>
<gene>
    <name evidence="3" type="ORF">SAMN05428998_11944</name>
</gene>
<dbReference type="PIRSF" id="PIRSF000714">
    <property type="entry name" value="HIT"/>
    <property type="match status" value="1"/>
</dbReference>
<organism evidence="3 4">
    <name type="scientific">Tistlia consotensis USBA 355</name>
    <dbReference type="NCBI Taxonomy" id="560819"/>
    <lineage>
        <taxon>Bacteria</taxon>
        <taxon>Pseudomonadati</taxon>
        <taxon>Pseudomonadota</taxon>
        <taxon>Alphaproteobacteria</taxon>
        <taxon>Rhodospirillales</taxon>
        <taxon>Rhodovibrionaceae</taxon>
        <taxon>Tistlia</taxon>
    </lineage>
</organism>
<evidence type="ECO:0000313" key="3">
    <source>
        <dbReference type="EMBL" id="SMF53611.1"/>
    </source>
</evidence>
<dbReference type="RefSeq" id="WP_085124541.1">
    <property type="nucleotide sequence ID" value="NZ_FWZX01000019.1"/>
</dbReference>
<evidence type="ECO:0000259" key="2">
    <source>
        <dbReference type="PROSITE" id="PS51084"/>
    </source>
</evidence>
<sequence>MQPDVEIHPALLKDCHDIGRLRMSRLLLMDEAAWPWLVLVPMRPNKVDWDDLDPMDSYRVCDEIRECSLALKRLYSPIKVNVAALGNQVPQLHIHVIARFEKDPAWPRPVWGVTEKRRYEPHALQQRIAEIERELHSSLGFADRKG</sequence>
<dbReference type="AlphaFoldDB" id="A0A1Y6C9X0"/>
<dbReference type="InterPro" id="IPR026026">
    <property type="entry name" value="HIT_Hint"/>
</dbReference>
<evidence type="ECO:0000256" key="1">
    <source>
        <dbReference type="PROSITE-ProRule" id="PRU00464"/>
    </source>
</evidence>
<dbReference type="SUPFAM" id="SSF54197">
    <property type="entry name" value="HIT-like"/>
    <property type="match status" value="1"/>
</dbReference>